<dbReference type="InterPro" id="IPR050312">
    <property type="entry name" value="IolE/XylAMocC-like"/>
</dbReference>
<dbReference type="SUPFAM" id="SSF51658">
    <property type="entry name" value="Xylose isomerase-like"/>
    <property type="match status" value="1"/>
</dbReference>
<sequence length="320" mass="35968">MTREHHQLQPFEQQRVTIRENFQRFKEQHPEALCAPLNLSWSNWGFGLESLAQSAKRLADAGLQFIELHGNHYGDRIGYQPQETLRILADHGLTVSGVCGMFSADNDLSSNNPFARQQALDYIARELDFLGEVGGDYLLVVPAAVGRPQPYDQYEQQRSTQTLALALEWFDRQHVVAAIEPIRSAEVSIVHTVDEALAYIGELGNHEMLGINGDLYHMLTEEDSIPDALLRAGDRLTNLHLADTNRRALGTGFLDIDSIIMTLYMMGYNRPGKYVTPEPLGPAADPYVARNGVTDCKQLDELVQQTVSYFRQREAIVREG</sequence>
<dbReference type="RefSeq" id="WP_123927033.1">
    <property type="nucleotide sequence ID" value="NZ_CP033896.1"/>
</dbReference>
<protein>
    <submittedName>
        <fullName evidence="2">D-tagatose 3-epimerase</fullName>
        <ecNumber evidence="2">5.3.1.-</ecNumber>
    </submittedName>
</protein>
<dbReference type="InterPro" id="IPR036237">
    <property type="entry name" value="Xyl_isomerase-like_sf"/>
</dbReference>
<dbReference type="PANTHER" id="PTHR12110:SF52">
    <property type="entry name" value="XYLOSE ISOMERASE"/>
    <property type="match status" value="1"/>
</dbReference>
<proteinExistence type="predicted"/>
<dbReference type="Proteomes" id="UP000269019">
    <property type="component" value="Chromosome"/>
</dbReference>
<keyword evidence="3" id="KW-1185">Reference proteome</keyword>
<dbReference type="Pfam" id="PF01261">
    <property type="entry name" value="AP_endonuc_2"/>
    <property type="match status" value="1"/>
</dbReference>
<feature type="domain" description="Xylose isomerase-like TIM barrel" evidence="1">
    <location>
        <begin position="56"/>
        <end position="271"/>
    </location>
</feature>
<keyword evidence="2" id="KW-0413">Isomerase</keyword>
<evidence type="ECO:0000313" key="2">
    <source>
        <dbReference type="EMBL" id="AZA13226.1"/>
    </source>
</evidence>
<reference evidence="2 3" key="1">
    <citation type="submission" date="2018-11" db="EMBL/GenBank/DDBJ databases">
        <authorList>
            <person name="Kleinhagauer T."/>
            <person name="Glaeser S.P."/>
            <person name="Spergser J."/>
            <person name="Ruckert C."/>
            <person name="Kaempfer P."/>
            <person name="Busse H.-J."/>
        </authorList>
    </citation>
    <scope>NUCLEOTIDE SEQUENCE [LARGE SCALE GENOMIC DNA]</scope>
    <source>
        <strain evidence="2 3">200CH</strain>
    </source>
</reference>
<dbReference type="OrthoDB" id="9801426at2"/>
<gene>
    <name evidence="2" type="ORF">CCHOA_04085</name>
</gene>
<dbReference type="EMBL" id="CP033896">
    <property type="protein sequence ID" value="AZA13226.1"/>
    <property type="molecule type" value="Genomic_DNA"/>
</dbReference>
<evidence type="ECO:0000259" key="1">
    <source>
        <dbReference type="Pfam" id="PF01261"/>
    </source>
</evidence>
<organism evidence="2 3">
    <name type="scientific">Corynebacterium choanae</name>
    <dbReference type="NCBI Taxonomy" id="1862358"/>
    <lineage>
        <taxon>Bacteria</taxon>
        <taxon>Bacillati</taxon>
        <taxon>Actinomycetota</taxon>
        <taxon>Actinomycetes</taxon>
        <taxon>Mycobacteriales</taxon>
        <taxon>Corynebacteriaceae</taxon>
        <taxon>Corynebacterium</taxon>
    </lineage>
</organism>
<dbReference type="PANTHER" id="PTHR12110">
    <property type="entry name" value="HYDROXYPYRUVATE ISOMERASE"/>
    <property type="match status" value="1"/>
</dbReference>
<dbReference type="Gene3D" id="3.20.20.150">
    <property type="entry name" value="Divalent-metal-dependent TIM barrel enzymes"/>
    <property type="match status" value="1"/>
</dbReference>
<dbReference type="EC" id="5.3.1.-" evidence="2"/>
<accession>A0A3G6J5L3</accession>
<dbReference type="KEGG" id="ccho:CCHOA_04085"/>
<dbReference type="GO" id="GO:0016853">
    <property type="term" value="F:isomerase activity"/>
    <property type="evidence" value="ECO:0007669"/>
    <property type="project" value="UniProtKB-KW"/>
</dbReference>
<evidence type="ECO:0000313" key="3">
    <source>
        <dbReference type="Proteomes" id="UP000269019"/>
    </source>
</evidence>
<name>A0A3G6J5L3_9CORY</name>
<dbReference type="InterPro" id="IPR013022">
    <property type="entry name" value="Xyl_isomerase-like_TIM-brl"/>
</dbReference>
<dbReference type="AlphaFoldDB" id="A0A3G6J5L3"/>